<keyword evidence="3 5" id="KW-1133">Transmembrane helix</keyword>
<protein>
    <submittedName>
        <fullName evidence="6">Uncharacterized protein</fullName>
    </submittedName>
</protein>
<evidence type="ECO:0000256" key="3">
    <source>
        <dbReference type="ARBA" id="ARBA00022989"/>
    </source>
</evidence>
<name>A0A6A6C537_ZASCE</name>
<evidence type="ECO:0000256" key="2">
    <source>
        <dbReference type="ARBA" id="ARBA00022692"/>
    </source>
</evidence>
<gene>
    <name evidence="6" type="ORF">M409DRAFT_28588</name>
</gene>
<keyword evidence="7" id="KW-1185">Reference proteome</keyword>
<dbReference type="GO" id="GO:0016020">
    <property type="term" value="C:membrane"/>
    <property type="evidence" value="ECO:0007669"/>
    <property type="project" value="UniProtKB-SubCell"/>
</dbReference>
<dbReference type="Proteomes" id="UP000799537">
    <property type="component" value="Unassembled WGS sequence"/>
</dbReference>
<keyword evidence="2 5" id="KW-0812">Transmembrane</keyword>
<accession>A0A6A6C537</accession>
<evidence type="ECO:0000313" key="7">
    <source>
        <dbReference type="Proteomes" id="UP000799537"/>
    </source>
</evidence>
<dbReference type="Pfam" id="PF06726">
    <property type="entry name" value="BC10"/>
    <property type="match status" value="1"/>
</dbReference>
<comment type="subcellular location">
    <subcellularLocation>
        <location evidence="1">Membrane</location>
    </subcellularLocation>
</comment>
<organism evidence="6 7">
    <name type="scientific">Zasmidium cellare ATCC 36951</name>
    <dbReference type="NCBI Taxonomy" id="1080233"/>
    <lineage>
        <taxon>Eukaryota</taxon>
        <taxon>Fungi</taxon>
        <taxon>Dikarya</taxon>
        <taxon>Ascomycota</taxon>
        <taxon>Pezizomycotina</taxon>
        <taxon>Dothideomycetes</taxon>
        <taxon>Dothideomycetidae</taxon>
        <taxon>Mycosphaerellales</taxon>
        <taxon>Mycosphaerellaceae</taxon>
        <taxon>Zasmidium</taxon>
    </lineage>
</organism>
<sequence length="159" mass="17213">MFCLRSWVPLLVFLTSTPPIYVVLFLLAHYRLSGACVYCSILLFVLVFSLFDFSADWFEPRWNGDFMGSISTTTASFISGNATFTEALVETASIAVSAINGTGGSLASAAMDGIKHKMAGTSSSAITNATNGTSGFEWLRGALDKYHFRIPCLDVTVRL</sequence>
<feature type="transmembrane region" description="Helical" evidence="5">
    <location>
        <begin position="32"/>
        <end position="51"/>
    </location>
</feature>
<evidence type="ECO:0000313" key="6">
    <source>
        <dbReference type="EMBL" id="KAF2160982.1"/>
    </source>
</evidence>
<dbReference type="OrthoDB" id="5563033at2759"/>
<reference evidence="6" key="1">
    <citation type="journal article" date="2020" name="Stud. Mycol.">
        <title>101 Dothideomycetes genomes: a test case for predicting lifestyles and emergence of pathogens.</title>
        <authorList>
            <person name="Haridas S."/>
            <person name="Albert R."/>
            <person name="Binder M."/>
            <person name="Bloem J."/>
            <person name="Labutti K."/>
            <person name="Salamov A."/>
            <person name="Andreopoulos B."/>
            <person name="Baker S."/>
            <person name="Barry K."/>
            <person name="Bills G."/>
            <person name="Bluhm B."/>
            <person name="Cannon C."/>
            <person name="Castanera R."/>
            <person name="Culley D."/>
            <person name="Daum C."/>
            <person name="Ezra D."/>
            <person name="Gonzalez J."/>
            <person name="Henrissat B."/>
            <person name="Kuo A."/>
            <person name="Liang C."/>
            <person name="Lipzen A."/>
            <person name="Lutzoni F."/>
            <person name="Magnuson J."/>
            <person name="Mondo S."/>
            <person name="Nolan M."/>
            <person name="Ohm R."/>
            <person name="Pangilinan J."/>
            <person name="Park H.-J."/>
            <person name="Ramirez L."/>
            <person name="Alfaro M."/>
            <person name="Sun H."/>
            <person name="Tritt A."/>
            <person name="Yoshinaga Y."/>
            <person name="Zwiers L.-H."/>
            <person name="Turgeon B."/>
            <person name="Goodwin S."/>
            <person name="Spatafora J."/>
            <person name="Crous P."/>
            <person name="Grigoriev I."/>
        </authorList>
    </citation>
    <scope>NUCLEOTIDE SEQUENCE</scope>
    <source>
        <strain evidence="6">ATCC 36951</strain>
    </source>
</reference>
<feature type="transmembrane region" description="Helical" evidence="5">
    <location>
        <begin position="7"/>
        <end position="26"/>
    </location>
</feature>
<evidence type="ECO:0000256" key="1">
    <source>
        <dbReference type="ARBA" id="ARBA00004370"/>
    </source>
</evidence>
<dbReference type="GeneID" id="54562375"/>
<evidence type="ECO:0000256" key="5">
    <source>
        <dbReference type="SAM" id="Phobius"/>
    </source>
</evidence>
<dbReference type="SMART" id="SM01396">
    <property type="entry name" value="BC10"/>
    <property type="match status" value="1"/>
</dbReference>
<evidence type="ECO:0000256" key="4">
    <source>
        <dbReference type="ARBA" id="ARBA00023136"/>
    </source>
</evidence>
<dbReference type="AlphaFoldDB" id="A0A6A6C537"/>
<dbReference type="InterPro" id="IPR009598">
    <property type="entry name" value="BCALP"/>
</dbReference>
<keyword evidence="4 5" id="KW-0472">Membrane</keyword>
<dbReference type="PANTHER" id="PTHR13259:SF1">
    <property type="entry name" value="BLADDER CANCER-ASSOCIATED PROTEIN"/>
    <property type="match status" value="1"/>
</dbReference>
<proteinExistence type="predicted"/>
<dbReference type="RefSeq" id="XP_033661871.1">
    <property type="nucleotide sequence ID" value="XM_033809103.1"/>
</dbReference>
<dbReference type="EMBL" id="ML993622">
    <property type="protein sequence ID" value="KAF2160982.1"/>
    <property type="molecule type" value="Genomic_DNA"/>
</dbReference>
<dbReference type="PANTHER" id="PTHR13259">
    <property type="entry name" value="BLADDER CANCER 10 KD PROTEIN HOMOLOG"/>
    <property type="match status" value="1"/>
</dbReference>